<gene>
    <name evidence="7" type="ORF">B0H16DRAFT_1454607</name>
</gene>
<keyword evidence="2" id="KW-0808">Transferase</keyword>
<keyword evidence="3" id="KW-0547">Nucleotide-binding</keyword>
<comment type="caution">
    <text evidence="7">The sequence shown here is derived from an EMBL/GenBank/DDBJ whole genome shotgun (WGS) entry which is preliminary data.</text>
</comment>
<evidence type="ECO:0000256" key="3">
    <source>
        <dbReference type="ARBA" id="ARBA00022741"/>
    </source>
</evidence>
<dbReference type="InterPro" id="IPR008271">
    <property type="entry name" value="Ser/Thr_kinase_AS"/>
</dbReference>
<dbReference type="Gene3D" id="1.10.510.10">
    <property type="entry name" value="Transferase(Phosphotransferase) domain 1"/>
    <property type="match status" value="1"/>
</dbReference>
<dbReference type="EMBL" id="JARKIB010000027">
    <property type="protein sequence ID" value="KAJ7764782.1"/>
    <property type="molecule type" value="Genomic_DNA"/>
</dbReference>
<dbReference type="GO" id="GO:0005524">
    <property type="term" value="F:ATP binding"/>
    <property type="evidence" value="ECO:0007669"/>
    <property type="project" value="UniProtKB-KW"/>
</dbReference>
<keyword evidence="1" id="KW-0723">Serine/threonine-protein kinase</keyword>
<evidence type="ECO:0000256" key="1">
    <source>
        <dbReference type="ARBA" id="ARBA00022527"/>
    </source>
</evidence>
<dbReference type="InterPro" id="IPR011009">
    <property type="entry name" value="Kinase-like_dom_sf"/>
</dbReference>
<dbReference type="InterPro" id="IPR000719">
    <property type="entry name" value="Prot_kinase_dom"/>
</dbReference>
<dbReference type="Pfam" id="PF00069">
    <property type="entry name" value="Pkinase"/>
    <property type="match status" value="1"/>
</dbReference>
<name>A0AAD7JIU6_9AGAR</name>
<dbReference type="GO" id="GO:0004674">
    <property type="term" value="F:protein serine/threonine kinase activity"/>
    <property type="evidence" value="ECO:0007669"/>
    <property type="project" value="UniProtKB-KW"/>
</dbReference>
<evidence type="ECO:0000256" key="4">
    <source>
        <dbReference type="ARBA" id="ARBA00022777"/>
    </source>
</evidence>
<accession>A0AAD7JIU6</accession>
<keyword evidence="5" id="KW-0067">ATP-binding</keyword>
<evidence type="ECO:0000256" key="2">
    <source>
        <dbReference type="ARBA" id="ARBA00022679"/>
    </source>
</evidence>
<protein>
    <recommendedName>
        <fullName evidence="6">Protein kinase domain-containing protein</fullName>
    </recommendedName>
</protein>
<dbReference type="Proteomes" id="UP001215598">
    <property type="component" value="Unassembled WGS sequence"/>
</dbReference>
<dbReference type="PROSITE" id="PS00108">
    <property type="entry name" value="PROTEIN_KINASE_ST"/>
    <property type="match status" value="1"/>
</dbReference>
<dbReference type="PANTHER" id="PTHR24351">
    <property type="entry name" value="RIBOSOMAL PROTEIN S6 KINASE"/>
    <property type="match status" value="1"/>
</dbReference>
<keyword evidence="8" id="KW-1185">Reference proteome</keyword>
<evidence type="ECO:0000313" key="8">
    <source>
        <dbReference type="Proteomes" id="UP001215598"/>
    </source>
</evidence>
<feature type="domain" description="Protein kinase" evidence="6">
    <location>
        <begin position="1"/>
        <end position="266"/>
    </location>
</feature>
<dbReference type="PROSITE" id="PS50011">
    <property type="entry name" value="PROTEIN_KINASE_DOM"/>
    <property type="match status" value="1"/>
</dbReference>
<organism evidence="7 8">
    <name type="scientific">Mycena metata</name>
    <dbReference type="NCBI Taxonomy" id="1033252"/>
    <lineage>
        <taxon>Eukaryota</taxon>
        <taxon>Fungi</taxon>
        <taxon>Dikarya</taxon>
        <taxon>Basidiomycota</taxon>
        <taxon>Agaricomycotina</taxon>
        <taxon>Agaricomycetes</taxon>
        <taxon>Agaricomycetidae</taxon>
        <taxon>Agaricales</taxon>
        <taxon>Marasmiineae</taxon>
        <taxon>Mycenaceae</taxon>
        <taxon>Mycena</taxon>
    </lineage>
</organism>
<proteinExistence type="predicted"/>
<sequence>MDIWKKDGLAFTVTSFYPGLLLYAGVVREIASGLNHLHSLNIIHKDIKLENILIDYGGHCIIADYGACDIAEPANPTYDAARRCMRMMSGAGDLNIGIYCPRNVVYSARRIRDIRHASGFLVTWGDNDLISMTAVSTRSKRQDPKVCYSLDDISTYANGDPEDGTAPFKCQSGTVAWNKDFAMSVILGHTVGFLTETPEVGHFTLQQLGGRPVVAWVERAKAGTAFGKIRWAADDGHFNVRDVHTACGHPDAQESVNPWHPGVLVY</sequence>
<dbReference type="AlphaFoldDB" id="A0AAD7JIU6"/>
<evidence type="ECO:0000259" key="6">
    <source>
        <dbReference type="PROSITE" id="PS50011"/>
    </source>
</evidence>
<keyword evidence="4" id="KW-0418">Kinase</keyword>
<reference evidence="7" key="1">
    <citation type="submission" date="2023-03" db="EMBL/GenBank/DDBJ databases">
        <title>Massive genome expansion in bonnet fungi (Mycena s.s.) driven by repeated elements and novel gene families across ecological guilds.</title>
        <authorList>
            <consortium name="Lawrence Berkeley National Laboratory"/>
            <person name="Harder C.B."/>
            <person name="Miyauchi S."/>
            <person name="Viragh M."/>
            <person name="Kuo A."/>
            <person name="Thoen E."/>
            <person name="Andreopoulos B."/>
            <person name="Lu D."/>
            <person name="Skrede I."/>
            <person name="Drula E."/>
            <person name="Henrissat B."/>
            <person name="Morin E."/>
            <person name="Kohler A."/>
            <person name="Barry K."/>
            <person name="LaButti K."/>
            <person name="Morin E."/>
            <person name="Salamov A."/>
            <person name="Lipzen A."/>
            <person name="Mereny Z."/>
            <person name="Hegedus B."/>
            <person name="Baldrian P."/>
            <person name="Stursova M."/>
            <person name="Weitz H."/>
            <person name="Taylor A."/>
            <person name="Grigoriev I.V."/>
            <person name="Nagy L.G."/>
            <person name="Martin F."/>
            <person name="Kauserud H."/>
        </authorList>
    </citation>
    <scope>NUCLEOTIDE SEQUENCE</scope>
    <source>
        <strain evidence="7">CBHHK182m</strain>
    </source>
</reference>
<dbReference type="SUPFAM" id="SSF56112">
    <property type="entry name" value="Protein kinase-like (PK-like)"/>
    <property type="match status" value="1"/>
</dbReference>
<evidence type="ECO:0000313" key="7">
    <source>
        <dbReference type="EMBL" id="KAJ7764782.1"/>
    </source>
</evidence>
<evidence type="ECO:0000256" key="5">
    <source>
        <dbReference type="ARBA" id="ARBA00022840"/>
    </source>
</evidence>